<evidence type="ECO:0000313" key="3">
    <source>
        <dbReference type="EMBL" id="MRV71210.1"/>
    </source>
</evidence>
<feature type="transmembrane region" description="Helical" evidence="1">
    <location>
        <begin position="420"/>
        <end position="443"/>
    </location>
</feature>
<name>A0A7X2IJZ9_9BURK</name>
<protein>
    <recommendedName>
        <fullName evidence="5">VWA domain-containing protein</fullName>
    </recommendedName>
</protein>
<evidence type="ECO:0000256" key="1">
    <source>
        <dbReference type="SAM" id="Phobius"/>
    </source>
</evidence>
<keyword evidence="1" id="KW-0812">Transmembrane</keyword>
<feature type="chain" id="PRO_5031399456" description="VWA domain-containing protein" evidence="2">
    <location>
        <begin position="24"/>
        <end position="504"/>
    </location>
</feature>
<feature type="signal peptide" evidence="2">
    <location>
        <begin position="1"/>
        <end position="23"/>
    </location>
</feature>
<evidence type="ECO:0000313" key="4">
    <source>
        <dbReference type="Proteomes" id="UP000446768"/>
    </source>
</evidence>
<keyword evidence="2" id="KW-0732">Signal</keyword>
<organism evidence="3 4">
    <name type="scientific">Pseudoduganella rivuli</name>
    <dbReference type="NCBI Taxonomy" id="2666085"/>
    <lineage>
        <taxon>Bacteria</taxon>
        <taxon>Pseudomonadati</taxon>
        <taxon>Pseudomonadota</taxon>
        <taxon>Betaproteobacteria</taxon>
        <taxon>Burkholderiales</taxon>
        <taxon>Oxalobacteraceae</taxon>
        <taxon>Telluria group</taxon>
        <taxon>Pseudoduganella</taxon>
    </lineage>
</organism>
<evidence type="ECO:0000256" key="2">
    <source>
        <dbReference type="SAM" id="SignalP"/>
    </source>
</evidence>
<proteinExistence type="predicted"/>
<keyword evidence="4" id="KW-1185">Reference proteome</keyword>
<dbReference type="EMBL" id="WKJJ01000003">
    <property type="protein sequence ID" value="MRV71210.1"/>
    <property type="molecule type" value="Genomic_DNA"/>
</dbReference>
<keyword evidence="1" id="KW-1133">Transmembrane helix</keyword>
<accession>A0A7X2IJZ9</accession>
<reference evidence="3 4" key="1">
    <citation type="submission" date="2019-11" db="EMBL/GenBank/DDBJ databases">
        <title>Novel species isolated from a subtropical stream in China.</title>
        <authorList>
            <person name="Lu H."/>
        </authorList>
    </citation>
    <scope>NUCLEOTIDE SEQUENCE [LARGE SCALE GENOMIC DNA]</scope>
    <source>
        <strain evidence="3 4">FT92W</strain>
    </source>
</reference>
<gene>
    <name evidence="3" type="ORF">GJ700_05685</name>
</gene>
<sequence length="504" mass="52851">MPLRARQAAVAALILAASTATQAASHVFLVQNSGWMEAFYTDPASQYKPLVTEVVLAAVQPGDALVLASFNQSLPGAPSPKALLAAKVDKHSQRTAVQGALAGLGVAKKPGSTALADTDLGEAVSSAIGTALGNKAGLVWLFTNNKNSPNNDQATSRRNREFYELIHHGANIKKALAFPLHMPVKGRYSANGLMIYVFAIGDEGARDLDALMRSGRLQQVVTETPARLKPLDQDTVRLTPVKVENVPGVAFSTQANGVLRADIDAGTQGATANRAQSSSAARIGWRLENTMYPYTITSARLEARSLLAGAQTPILLGADAVTGLAPGKPQPLSSAMQLPVAHLPGKWSLAAVKAAGSAAVLPGAIEVTLSEQKLELSQAFRQRMASLFPGDPLPDIFTPPEQVQGSRAVLPLEVRIRYGVAPLIGLLGGAAALLAAAVALAMAATRTRKVWVTVEGEPRTVHAKPGTVQPLHDRAGNKVADLKTSMFGTTLTDVRQGAQVRLGK</sequence>
<keyword evidence="1" id="KW-0472">Membrane</keyword>
<comment type="caution">
    <text evidence="3">The sequence shown here is derived from an EMBL/GenBank/DDBJ whole genome shotgun (WGS) entry which is preliminary data.</text>
</comment>
<dbReference type="Proteomes" id="UP000446768">
    <property type="component" value="Unassembled WGS sequence"/>
</dbReference>
<dbReference type="AlphaFoldDB" id="A0A7X2IJZ9"/>
<evidence type="ECO:0008006" key="5">
    <source>
        <dbReference type="Google" id="ProtNLM"/>
    </source>
</evidence>